<feature type="transmembrane region" description="Helical" evidence="6">
    <location>
        <begin position="92"/>
        <end position="118"/>
    </location>
</feature>
<feature type="transmembrane region" description="Helical" evidence="6">
    <location>
        <begin position="373"/>
        <end position="393"/>
    </location>
</feature>
<evidence type="ECO:0000256" key="3">
    <source>
        <dbReference type="ARBA" id="ARBA00022692"/>
    </source>
</evidence>
<evidence type="ECO:0000256" key="2">
    <source>
        <dbReference type="ARBA" id="ARBA00022475"/>
    </source>
</evidence>
<dbReference type="EMBL" id="BQKK01000001">
    <property type="protein sequence ID" value="GJN42009.1"/>
    <property type="molecule type" value="Genomic_DNA"/>
</dbReference>
<accession>A0AAV5G1L3</accession>
<keyword evidence="4 6" id="KW-1133">Transmembrane helix</keyword>
<dbReference type="PANTHER" id="PTHR30250">
    <property type="entry name" value="PST FAMILY PREDICTED COLANIC ACID TRANSPORTER"/>
    <property type="match status" value="1"/>
</dbReference>
<reference evidence="7" key="1">
    <citation type="submission" date="2021-12" db="EMBL/GenBank/DDBJ databases">
        <title>Draft genome sequence of Corynebacterium ammoniagenes strain T-723.</title>
        <authorList>
            <person name="Matsuzawa M."/>
            <person name="Hiratani M."/>
            <person name="Abe I."/>
            <person name="Tsuji Y."/>
            <person name="Nakamura J."/>
        </authorList>
    </citation>
    <scope>NUCLEOTIDE SEQUENCE</scope>
    <source>
        <strain evidence="7">T-723</strain>
    </source>
</reference>
<keyword evidence="3 6" id="KW-0812">Transmembrane</keyword>
<dbReference type="InterPro" id="IPR002797">
    <property type="entry name" value="Polysacc_synth"/>
</dbReference>
<comment type="subcellular location">
    <subcellularLocation>
        <location evidence="1">Cell membrane</location>
        <topology evidence="1">Multi-pass membrane protein</topology>
    </subcellularLocation>
</comment>
<sequence length="448" mass="47188">MKNKWFNLTNASGFLRSAYFQSMVIRISNALLAFGVAVLMARLLGPDEYGKYAIILSLATILGIPFKAGLPRTMTRDIAIARTSSDPGRVRAIIRFGAIVFLLLIPLVILVAVCIWIVGYEVAGVALGVVFAGVLAPIFAANSNRMAVMRGLGSAIRSQIPDMLIQPLGTAIIVVALITVLGTASAEVGLIAYAASTILGVLVGVLMVRSDIKQIPDIAPANNFKRSGFLGSVATMSLLGAATSITGNIDMLLLNHFGAYSDAGYYKVALSGLAVVVLGGNAVSAVAFTRLAESIPSGDLNKIAAQSDKALIWSSLFTGGVTVLVLILGRPVINLFFGEEYSDAWPILLVLSIGFTVAFLFGQGPDLASLSGAQVPAAFCILIGIVVTIGFAIGMQDSLGVMAIALGSMIGTITRFVLTSFVVRFSIKIDISIFGFIYRLLKNRTREG</sequence>
<feature type="transmembrane region" description="Helical" evidence="6">
    <location>
        <begin position="344"/>
        <end position="361"/>
    </location>
</feature>
<organism evidence="7 8">
    <name type="scientific">Corynebacterium ammoniagenes</name>
    <name type="common">Brevibacterium ammoniagenes</name>
    <dbReference type="NCBI Taxonomy" id="1697"/>
    <lineage>
        <taxon>Bacteria</taxon>
        <taxon>Bacillati</taxon>
        <taxon>Actinomycetota</taxon>
        <taxon>Actinomycetes</taxon>
        <taxon>Mycobacteriales</taxon>
        <taxon>Corynebacteriaceae</taxon>
        <taxon>Corynebacterium</taxon>
    </lineage>
</organism>
<evidence type="ECO:0000256" key="4">
    <source>
        <dbReference type="ARBA" id="ARBA00022989"/>
    </source>
</evidence>
<feature type="transmembrane region" description="Helical" evidence="6">
    <location>
        <begin position="190"/>
        <end position="208"/>
    </location>
</feature>
<dbReference type="Pfam" id="PF01943">
    <property type="entry name" value="Polysacc_synt"/>
    <property type="match status" value="1"/>
</dbReference>
<dbReference type="AlphaFoldDB" id="A0AAV5G1L3"/>
<evidence type="ECO:0000256" key="5">
    <source>
        <dbReference type="ARBA" id="ARBA00023136"/>
    </source>
</evidence>
<feature type="transmembrane region" description="Helical" evidence="6">
    <location>
        <begin position="163"/>
        <end position="184"/>
    </location>
</feature>
<dbReference type="GO" id="GO:0005886">
    <property type="term" value="C:plasma membrane"/>
    <property type="evidence" value="ECO:0007669"/>
    <property type="project" value="UniProtKB-SubCell"/>
</dbReference>
<evidence type="ECO:0000313" key="7">
    <source>
        <dbReference type="EMBL" id="GJN42009.1"/>
    </source>
</evidence>
<gene>
    <name evidence="7" type="ORF">CAT723_04880</name>
</gene>
<comment type="caution">
    <text evidence="7">The sequence shown here is derived from an EMBL/GenBank/DDBJ whole genome shotgun (WGS) entry which is preliminary data.</text>
</comment>
<evidence type="ECO:0000313" key="8">
    <source>
        <dbReference type="Proteomes" id="UP001054925"/>
    </source>
</evidence>
<evidence type="ECO:0008006" key="9">
    <source>
        <dbReference type="Google" id="ProtNLM"/>
    </source>
</evidence>
<feature type="transmembrane region" description="Helical" evidence="6">
    <location>
        <begin position="124"/>
        <end position="142"/>
    </location>
</feature>
<feature type="transmembrane region" description="Helical" evidence="6">
    <location>
        <begin position="49"/>
        <end position="66"/>
    </location>
</feature>
<name>A0AAV5G1L3_CORAM</name>
<keyword evidence="2" id="KW-1003">Cell membrane</keyword>
<evidence type="ECO:0000256" key="1">
    <source>
        <dbReference type="ARBA" id="ARBA00004651"/>
    </source>
</evidence>
<feature type="transmembrane region" description="Helical" evidence="6">
    <location>
        <begin position="23"/>
        <end position="43"/>
    </location>
</feature>
<feature type="transmembrane region" description="Helical" evidence="6">
    <location>
        <begin position="269"/>
        <end position="289"/>
    </location>
</feature>
<dbReference type="PANTHER" id="PTHR30250:SF11">
    <property type="entry name" value="O-ANTIGEN TRANSPORTER-RELATED"/>
    <property type="match status" value="1"/>
</dbReference>
<feature type="transmembrane region" description="Helical" evidence="6">
    <location>
        <begin position="310"/>
        <end position="332"/>
    </location>
</feature>
<dbReference type="RefSeq" id="WP_236163564.1">
    <property type="nucleotide sequence ID" value="NZ_BQKK01000001.1"/>
</dbReference>
<proteinExistence type="predicted"/>
<feature type="transmembrane region" description="Helical" evidence="6">
    <location>
        <begin position="229"/>
        <end position="249"/>
    </location>
</feature>
<feature type="transmembrane region" description="Helical" evidence="6">
    <location>
        <begin position="399"/>
        <end position="418"/>
    </location>
</feature>
<dbReference type="Proteomes" id="UP001054925">
    <property type="component" value="Unassembled WGS sequence"/>
</dbReference>
<evidence type="ECO:0000256" key="6">
    <source>
        <dbReference type="SAM" id="Phobius"/>
    </source>
</evidence>
<keyword evidence="5 6" id="KW-0472">Membrane</keyword>
<protein>
    <recommendedName>
        <fullName evidence="9">Polysaccharide biosynthesis protein</fullName>
    </recommendedName>
</protein>
<dbReference type="InterPro" id="IPR050833">
    <property type="entry name" value="Poly_Biosynth_Transport"/>
</dbReference>